<dbReference type="InterPro" id="IPR007125">
    <property type="entry name" value="H2A/H2B/H3"/>
</dbReference>
<comment type="function">
    <text evidence="1">Core component of nucleosome. Nucleosomes wrap and compact DNA into chromatin, limiting DNA accessibility to the cellular machineries which require DNA as a template. Histones thereby play a central role in transcription regulation, DNA repair, DNA replication and chromosomal stability. DNA accessibility is regulated via a complex set of post-translational modifications of histones, also called histone code, and nucleosome remodeling.</text>
</comment>
<dbReference type="InterPro" id="IPR009072">
    <property type="entry name" value="Histone-fold"/>
</dbReference>
<dbReference type="FunFam" id="1.10.20.10:FF:000016">
    <property type="entry name" value="Histone H2B"/>
    <property type="match status" value="1"/>
</dbReference>
<dbReference type="InterPro" id="IPR000558">
    <property type="entry name" value="Histone_H2B"/>
</dbReference>
<feature type="transmembrane region" description="Helical" evidence="11">
    <location>
        <begin position="631"/>
        <end position="648"/>
    </location>
</feature>
<keyword evidence="9" id="KW-0544">Nucleosome core</keyword>
<evidence type="ECO:0000256" key="1">
    <source>
        <dbReference type="ARBA" id="ARBA00002001"/>
    </source>
</evidence>
<dbReference type="Pfam" id="PF00125">
    <property type="entry name" value="Histone"/>
    <property type="match status" value="1"/>
</dbReference>
<dbReference type="PRINTS" id="PR00621">
    <property type="entry name" value="HISTONEH2B"/>
</dbReference>
<evidence type="ECO:0000313" key="13">
    <source>
        <dbReference type="EMBL" id="CAI9743596.1"/>
    </source>
</evidence>
<keyword evidence="11" id="KW-1133">Transmembrane helix</keyword>
<evidence type="ECO:0000256" key="7">
    <source>
        <dbReference type="ARBA" id="ARBA00023125"/>
    </source>
</evidence>
<gene>
    <name evidence="13" type="ORF">OCTVUL_1B023288</name>
</gene>
<keyword evidence="11" id="KW-0472">Membrane</keyword>
<comment type="subunit">
    <text evidence="5">The nucleosome is a histone octamer containing two molecules each of H2A, H2B, H3 and H4 assembled in one H3-H4 heterotetramer and two H2A-H2B heterodimers. The octamer wraps approximately 147 bp of DNA.</text>
</comment>
<dbReference type="Proteomes" id="UP001162480">
    <property type="component" value="Chromosome 29"/>
</dbReference>
<keyword evidence="7" id="KW-0238">DNA-binding</keyword>
<dbReference type="PANTHER" id="PTHR23428">
    <property type="entry name" value="HISTONE H2B"/>
    <property type="match status" value="1"/>
</dbReference>
<proteinExistence type="inferred from homology"/>
<evidence type="ECO:0000256" key="8">
    <source>
        <dbReference type="ARBA" id="ARBA00023242"/>
    </source>
</evidence>
<dbReference type="CDD" id="cd22910">
    <property type="entry name" value="HFD_H2B"/>
    <property type="match status" value="1"/>
</dbReference>
<dbReference type="GO" id="GO:0030527">
    <property type="term" value="F:structural constituent of chromatin"/>
    <property type="evidence" value="ECO:0007669"/>
    <property type="project" value="InterPro"/>
</dbReference>
<evidence type="ECO:0000256" key="6">
    <source>
        <dbReference type="ARBA" id="ARBA00022454"/>
    </source>
</evidence>
<name>A0AA36BZL2_OCTVU</name>
<keyword evidence="6" id="KW-0158">Chromosome</keyword>
<keyword evidence="11" id="KW-0812">Transmembrane</keyword>
<dbReference type="Gene3D" id="1.10.20.10">
    <property type="entry name" value="Histone, subunit A"/>
    <property type="match status" value="1"/>
</dbReference>
<evidence type="ECO:0000256" key="11">
    <source>
        <dbReference type="SAM" id="Phobius"/>
    </source>
</evidence>
<keyword evidence="8" id="KW-0539">Nucleus</keyword>
<organism evidence="13 14">
    <name type="scientific">Octopus vulgaris</name>
    <name type="common">Common octopus</name>
    <dbReference type="NCBI Taxonomy" id="6645"/>
    <lineage>
        <taxon>Eukaryota</taxon>
        <taxon>Metazoa</taxon>
        <taxon>Spiralia</taxon>
        <taxon>Lophotrochozoa</taxon>
        <taxon>Mollusca</taxon>
        <taxon>Cephalopoda</taxon>
        <taxon>Coleoidea</taxon>
        <taxon>Octopodiformes</taxon>
        <taxon>Octopoda</taxon>
        <taxon>Incirrata</taxon>
        <taxon>Octopodidae</taxon>
        <taxon>Octopus</taxon>
    </lineage>
</organism>
<protein>
    <submittedName>
        <fullName evidence="13">XP_036369930.1uncharacterized protein LOC115225115 isoform X10</fullName>
    </submittedName>
</protein>
<evidence type="ECO:0000256" key="2">
    <source>
        <dbReference type="ARBA" id="ARBA00004123"/>
    </source>
</evidence>
<comment type="subcellular location">
    <subcellularLocation>
        <location evidence="3">Chromosome</location>
    </subcellularLocation>
    <subcellularLocation>
        <location evidence="2">Nucleus</location>
    </subcellularLocation>
</comment>
<evidence type="ECO:0000256" key="3">
    <source>
        <dbReference type="ARBA" id="ARBA00004286"/>
    </source>
</evidence>
<evidence type="ECO:0000256" key="5">
    <source>
        <dbReference type="ARBA" id="ARBA00011538"/>
    </source>
</evidence>
<dbReference type="GO" id="GO:0005634">
    <property type="term" value="C:nucleus"/>
    <property type="evidence" value="ECO:0007669"/>
    <property type="project" value="UniProtKB-SubCell"/>
</dbReference>
<dbReference type="EMBL" id="OX597842">
    <property type="protein sequence ID" value="CAI9743596.1"/>
    <property type="molecule type" value="Genomic_DNA"/>
</dbReference>
<feature type="region of interest" description="Disordered" evidence="10">
    <location>
        <begin position="1"/>
        <end position="32"/>
    </location>
</feature>
<accession>A0AA36BZL2</accession>
<dbReference type="SUPFAM" id="SSF47113">
    <property type="entry name" value="Histone-fold"/>
    <property type="match status" value="1"/>
</dbReference>
<evidence type="ECO:0000259" key="12">
    <source>
        <dbReference type="Pfam" id="PF00125"/>
    </source>
</evidence>
<dbReference type="SMART" id="SM00427">
    <property type="entry name" value="H2B"/>
    <property type="match status" value="1"/>
</dbReference>
<evidence type="ECO:0000256" key="10">
    <source>
        <dbReference type="SAM" id="MobiDB-lite"/>
    </source>
</evidence>
<dbReference type="AlphaFoldDB" id="A0AA36BZL2"/>
<reference evidence="13" key="1">
    <citation type="submission" date="2023-08" db="EMBL/GenBank/DDBJ databases">
        <authorList>
            <person name="Alioto T."/>
            <person name="Alioto T."/>
            <person name="Gomez Garrido J."/>
        </authorList>
    </citation>
    <scope>NUCLEOTIDE SEQUENCE</scope>
</reference>
<dbReference type="GO" id="GO:0000786">
    <property type="term" value="C:nucleosome"/>
    <property type="evidence" value="ECO:0007669"/>
    <property type="project" value="UniProtKB-KW"/>
</dbReference>
<evidence type="ECO:0000256" key="4">
    <source>
        <dbReference type="ARBA" id="ARBA00006846"/>
    </source>
</evidence>
<evidence type="ECO:0000256" key="9">
    <source>
        <dbReference type="ARBA" id="ARBA00023269"/>
    </source>
</evidence>
<sequence length="869" mass="100681">MPPAPATASKGAKKASKAKTSRPAGDKKRKKKRKESYSIYIYKVMKQVHPDTGISSKAMSIMNSFVNDLFERIASESSRLAHYNKRSTISSREVQTAVRLLLPETKFFSLFVFPSWFLKLPIASSHNYKIMAKWILFCCLFVTFVCLSRAQNYNITQSGPAVLNGSLTLSITIPYMERPVVWMCSNYKYECDRTCADGPDYKVTQDGDTSTLWIKKVTKKCLTWIFADDNLNVRKIDLEIKSFSSANIYKITQSGIAVLNGCLTLTITIPYMKRPVVWMCRNYKYECDKTCADGPDYKVTQDGDTSTLWIKKVTKKCLTWIFDDDNLNVRKIDLEIKSFSSANIYKITQSGIAVLNGCLTLSITIPDMKRPVVWKCRNYKYECDKTCVNSSQYKVTHFGDTSTLWIRKVTEKCSTWKFDDDNLNVGKIDLEIKSFSSDSIYKIYQSGTAELYRDLNLVIYIPHMKRPVAWICQDNRYECDRTCADGPDYKVTHFGDTSKLWIKNVTKECLTWRFEDDNLKVGRIDLKIKITWKLEKPCHCDICGEWFSQINLLDKHRHTLIWKRNHVTDSVPFEKSSWVEYEAVKTVTRTEFTKDCEEFFRSEVKTKFFSLFVFPSWFLKLPIASSHNYKIMAKWILFCLLFVTFLYLSRAQKYKITQSGPAVLNRNLTLSITISDMKRPVVWKCQNYKYECDRTCADGPYYKVIHSGDTSKLWIRKVTKKCSTWKFEDDNLNIGRIDLKIKRPAVLNGNLTLSITISDMKRPVVWKCHNYKYECDRTCVNSSQYKVTHLEDTSTLWIRNVTKECLTWKFDDDNLNAADIDLEIKNPKPEPPKPKTYSTLEIVGIIFGSLFLAGLLVGLALFGYKYFKK</sequence>
<dbReference type="GO" id="GO:0003677">
    <property type="term" value="F:DNA binding"/>
    <property type="evidence" value="ECO:0007669"/>
    <property type="project" value="UniProtKB-KW"/>
</dbReference>
<keyword evidence="14" id="KW-1185">Reference proteome</keyword>
<feature type="compositionally biased region" description="Low complexity" evidence="10">
    <location>
        <begin position="1"/>
        <end position="10"/>
    </location>
</feature>
<feature type="compositionally biased region" description="Basic residues" evidence="10">
    <location>
        <begin position="11"/>
        <end position="20"/>
    </location>
</feature>
<feature type="domain" description="Core Histone H2A/H2B/H3" evidence="12">
    <location>
        <begin position="26"/>
        <end position="100"/>
    </location>
</feature>
<feature type="transmembrane region" description="Helical" evidence="11">
    <location>
        <begin position="842"/>
        <end position="864"/>
    </location>
</feature>
<evidence type="ECO:0000313" key="14">
    <source>
        <dbReference type="Proteomes" id="UP001162480"/>
    </source>
</evidence>
<comment type="similarity">
    <text evidence="4">Belongs to the histone H2B family.</text>
</comment>
<dbReference type="GO" id="GO:0046982">
    <property type="term" value="F:protein heterodimerization activity"/>
    <property type="evidence" value="ECO:0007669"/>
    <property type="project" value="InterPro"/>
</dbReference>